<organism evidence="1 2">
    <name type="scientific">Micromonas commoda (strain RCC299 / NOUM17 / CCMP2709)</name>
    <name type="common">Picoplanktonic green alga</name>
    <dbReference type="NCBI Taxonomy" id="296587"/>
    <lineage>
        <taxon>Eukaryota</taxon>
        <taxon>Viridiplantae</taxon>
        <taxon>Chlorophyta</taxon>
        <taxon>Mamiellophyceae</taxon>
        <taxon>Mamiellales</taxon>
        <taxon>Mamiellaceae</taxon>
        <taxon>Micromonas</taxon>
    </lineage>
</organism>
<evidence type="ECO:0000313" key="2">
    <source>
        <dbReference type="Proteomes" id="UP000002009"/>
    </source>
</evidence>
<dbReference type="AlphaFoldDB" id="C1ED11"/>
<dbReference type="GeneID" id="8246282"/>
<dbReference type="OMA" id="MLCIRDI"/>
<dbReference type="OrthoDB" id="497854at2759"/>
<name>C1ED11_MICCC</name>
<dbReference type="KEGG" id="mis:MICPUN_61613"/>
<dbReference type="Proteomes" id="UP000002009">
    <property type="component" value="Chromosome 9"/>
</dbReference>
<reference evidence="1 2" key="1">
    <citation type="journal article" date="2009" name="Science">
        <title>Green evolution and dynamic adaptations revealed by genomes of the marine picoeukaryotes Micromonas.</title>
        <authorList>
            <person name="Worden A.Z."/>
            <person name="Lee J.H."/>
            <person name="Mock T."/>
            <person name="Rouze P."/>
            <person name="Simmons M.P."/>
            <person name="Aerts A.L."/>
            <person name="Allen A.E."/>
            <person name="Cuvelier M.L."/>
            <person name="Derelle E."/>
            <person name="Everett M.V."/>
            <person name="Foulon E."/>
            <person name="Grimwood J."/>
            <person name="Gundlach H."/>
            <person name="Henrissat B."/>
            <person name="Napoli C."/>
            <person name="McDonald S.M."/>
            <person name="Parker M.S."/>
            <person name="Rombauts S."/>
            <person name="Salamov A."/>
            <person name="Von Dassow P."/>
            <person name="Badger J.H."/>
            <person name="Coutinho P.M."/>
            <person name="Demir E."/>
            <person name="Dubchak I."/>
            <person name="Gentemann C."/>
            <person name="Eikrem W."/>
            <person name="Gready J.E."/>
            <person name="John U."/>
            <person name="Lanier W."/>
            <person name="Lindquist E.A."/>
            <person name="Lucas S."/>
            <person name="Mayer K.F."/>
            <person name="Moreau H."/>
            <person name="Not F."/>
            <person name="Otillar R."/>
            <person name="Panaud O."/>
            <person name="Pangilinan J."/>
            <person name="Paulsen I."/>
            <person name="Piegu B."/>
            <person name="Poliakov A."/>
            <person name="Robbens S."/>
            <person name="Schmutz J."/>
            <person name="Toulza E."/>
            <person name="Wyss T."/>
            <person name="Zelensky A."/>
            <person name="Zhou K."/>
            <person name="Armbrust E.V."/>
            <person name="Bhattacharya D."/>
            <person name="Goodenough U.W."/>
            <person name="Van de Peer Y."/>
            <person name="Grigoriev I.V."/>
        </authorList>
    </citation>
    <scope>NUCLEOTIDE SEQUENCE [LARGE SCALE GENOMIC DNA]</scope>
    <source>
        <strain evidence="2">RCC299 / NOUM17</strain>
    </source>
</reference>
<gene>
    <name evidence="1" type="ORF">MICPUN_61613</name>
</gene>
<protein>
    <submittedName>
        <fullName evidence="1">Uncharacterized protein</fullName>
    </submittedName>
</protein>
<dbReference type="InParanoid" id="C1ED11"/>
<sequence length="282" mass="30385">MFSLAASPALARAPAGACRLAATPPPARAVSAAPRPKAVRPLPRSVVISRADDTVEGIPVSGPGAQPDPADLKQVVDAAERVPANITQDDFTAFYGILQAQSAEEAAGKVTELVDSGRLTEGVVEAALTTLTKAEQKGEPDEVIQTLRAVFEYLLEAYAYVSAPPSLDAVDDVVRRLGDMEQLKEKDEMKMSDEQFEDNAVKEAAASAEITLEQFRTDVNKFLASMEEQDAGFEDQVKQLLSQPGQDTPEQREQLDQMREMRKGAKEQMARVSGILGRCIAA</sequence>
<proteinExistence type="predicted"/>
<dbReference type="EMBL" id="CP001329">
    <property type="protein sequence ID" value="ACO65999.1"/>
    <property type="molecule type" value="Genomic_DNA"/>
</dbReference>
<keyword evidence="2" id="KW-1185">Reference proteome</keyword>
<evidence type="ECO:0000313" key="1">
    <source>
        <dbReference type="EMBL" id="ACO65999.1"/>
    </source>
</evidence>
<dbReference type="RefSeq" id="XP_002504741.1">
    <property type="nucleotide sequence ID" value="XM_002504695.1"/>
</dbReference>
<accession>C1ED11</accession>